<dbReference type="RefSeq" id="WP_152762923.1">
    <property type="nucleotide sequence ID" value="NZ_WHLY01000002.1"/>
</dbReference>
<dbReference type="AlphaFoldDB" id="A0A7C9F7S2"/>
<sequence>MKRIFTLVLLLASFGAFAQFVNGGFTPVSTAPRTQDQSHMTSDGTGGYVMVWRDLRDDPQNYNNGDIYIQRFDANGNMLWANNGLAVCTAVETQDNPQVVLCKTSTTQPRILVIWQDYRAKVGNTSYTKIFCQAYDLNGNPQYAANGVEIADCNGVSFISPKAISALDGSRVLFVYNRRNSPDNNSNYYVQAANPDNGTQLFTGNGTLLGSGITSGSPSYLPSALIDSQNIQIVWGFYNSLGNGYGNHLYAQRINPSNGAKVWPTALVVTNSYDASSFDVKNDIVCWSDNRNYQNNGISNNDLFAQKINANGTLAWAANGKTVFVGPGHQTLPKISLNAFKESLITWEDGLPELKSQKLDSLGNRLFQADGMIVTSQGTGSGYPEIVEQPDGGAVITSVAEFTKLYVQRLSRDGRLLWGYNGHILGPLPSNIFTGGYLKAFPLLNGGAVIGLSGAYNIYSAKLNYCETPPTAPNVATQYVELNATATLTATGCSGVVNWYDTDHQQGVIVGTGPTFSFTANATATYYAECVLDQCASLTTGAGQARVIIRSVQSGAWNQASTWNCACVPEALDKVVVMPGHNVTLPDNYTAHARELRQEGTLQNSANSVLRLNE</sequence>
<dbReference type="EMBL" id="WHLY01000002">
    <property type="protein sequence ID" value="MPR35666.1"/>
    <property type="molecule type" value="Genomic_DNA"/>
</dbReference>
<dbReference type="Pfam" id="PF19081">
    <property type="entry name" value="Ig_7"/>
    <property type="match status" value="1"/>
</dbReference>
<comment type="caution">
    <text evidence="3">The sequence shown here is derived from an EMBL/GenBank/DDBJ whole genome shotgun (WGS) entry which is preliminary data.</text>
</comment>
<gene>
    <name evidence="3" type="ORF">GBK04_20500</name>
</gene>
<name>A0A7C9F7S2_9BACT</name>
<reference evidence="3 4" key="1">
    <citation type="submission" date="2019-10" db="EMBL/GenBank/DDBJ databases">
        <title>Draft Genome Sequence of Cytophagaceae sp. SJW1-29.</title>
        <authorList>
            <person name="Choi A."/>
        </authorList>
    </citation>
    <scope>NUCLEOTIDE SEQUENCE [LARGE SCALE GENOMIC DNA]</scope>
    <source>
        <strain evidence="3 4">SJW1-29</strain>
    </source>
</reference>
<protein>
    <recommendedName>
        <fullName evidence="2">Ig-like domain-containing protein</fullName>
    </recommendedName>
</protein>
<dbReference type="InterPro" id="IPR044023">
    <property type="entry name" value="Ig_7"/>
</dbReference>
<feature type="signal peptide" evidence="1">
    <location>
        <begin position="1"/>
        <end position="18"/>
    </location>
</feature>
<keyword evidence="4" id="KW-1185">Reference proteome</keyword>
<feature type="domain" description="Ig-like" evidence="2">
    <location>
        <begin position="470"/>
        <end position="544"/>
    </location>
</feature>
<evidence type="ECO:0000256" key="1">
    <source>
        <dbReference type="SAM" id="SignalP"/>
    </source>
</evidence>
<dbReference type="Proteomes" id="UP000479293">
    <property type="component" value="Unassembled WGS sequence"/>
</dbReference>
<evidence type="ECO:0000313" key="3">
    <source>
        <dbReference type="EMBL" id="MPR35666.1"/>
    </source>
</evidence>
<accession>A0A7C9F7S2</accession>
<keyword evidence="1" id="KW-0732">Signal</keyword>
<proteinExistence type="predicted"/>
<organism evidence="3 4">
    <name type="scientific">Salmonirosea aquatica</name>
    <dbReference type="NCBI Taxonomy" id="2654236"/>
    <lineage>
        <taxon>Bacteria</taxon>
        <taxon>Pseudomonadati</taxon>
        <taxon>Bacteroidota</taxon>
        <taxon>Cytophagia</taxon>
        <taxon>Cytophagales</taxon>
        <taxon>Spirosomataceae</taxon>
        <taxon>Salmonirosea</taxon>
    </lineage>
</organism>
<feature type="chain" id="PRO_5028814718" description="Ig-like domain-containing protein" evidence="1">
    <location>
        <begin position="19"/>
        <end position="614"/>
    </location>
</feature>
<evidence type="ECO:0000313" key="4">
    <source>
        <dbReference type="Proteomes" id="UP000479293"/>
    </source>
</evidence>
<evidence type="ECO:0000259" key="2">
    <source>
        <dbReference type="Pfam" id="PF19081"/>
    </source>
</evidence>